<feature type="binding site" evidence="2">
    <location>
        <position position="9"/>
    </location>
    <ligand>
        <name>Mg(2+)</name>
        <dbReference type="ChEBI" id="CHEBI:18420"/>
    </ligand>
</feature>
<comment type="subcellular location">
    <subcellularLocation>
        <location evidence="2">Cytoplasm</location>
    </subcellularLocation>
</comment>
<dbReference type="EC" id="2.7.7.7" evidence="2"/>
<dbReference type="CDD" id="cd03586">
    <property type="entry name" value="PolY_Pol_IV_kappa"/>
    <property type="match status" value="1"/>
</dbReference>
<dbReference type="Gene3D" id="3.30.70.270">
    <property type="match status" value="1"/>
</dbReference>
<evidence type="ECO:0000259" key="3">
    <source>
        <dbReference type="PROSITE" id="PS50173"/>
    </source>
</evidence>
<comment type="similarity">
    <text evidence="1 2">Belongs to the DNA polymerase type-Y family.</text>
</comment>
<comment type="subunit">
    <text evidence="2">Monomer.</text>
</comment>
<dbReference type="Gene3D" id="1.10.150.20">
    <property type="entry name" value="5' to 3' exonuclease, C-terminal subdomain"/>
    <property type="match status" value="1"/>
</dbReference>
<keyword evidence="2" id="KW-0479">Metal-binding</keyword>
<keyword evidence="2" id="KW-0460">Magnesium</keyword>
<dbReference type="NCBIfam" id="NF010731">
    <property type="entry name" value="PRK14133.1"/>
    <property type="match status" value="1"/>
</dbReference>
<dbReference type="SUPFAM" id="SSF56672">
    <property type="entry name" value="DNA/RNA polymerases"/>
    <property type="match status" value="1"/>
</dbReference>
<gene>
    <name evidence="2" type="primary">dinB</name>
    <name evidence="4" type="ORF">J2Z53_001076</name>
</gene>
<dbReference type="GO" id="GO:0003887">
    <property type="term" value="F:DNA-directed DNA polymerase activity"/>
    <property type="evidence" value="ECO:0007669"/>
    <property type="project" value="UniProtKB-EC"/>
</dbReference>
<dbReference type="InterPro" id="IPR017961">
    <property type="entry name" value="DNA_pol_Y-fam_little_finger"/>
</dbReference>
<keyword evidence="2" id="KW-0963">Cytoplasm</keyword>
<protein>
    <recommendedName>
        <fullName evidence="2">DNA polymerase IV</fullName>
        <shortName evidence="2">Pol IV</shortName>
        <ecNumber evidence="2">2.7.7.7</ecNumber>
    </recommendedName>
</protein>
<dbReference type="InterPro" id="IPR043128">
    <property type="entry name" value="Rev_trsase/Diguanyl_cyclase"/>
</dbReference>
<keyword evidence="2 4" id="KW-0548">Nucleotidyltransferase</keyword>
<dbReference type="Gene3D" id="3.40.1170.60">
    <property type="match status" value="1"/>
</dbReference>
<comment type="caution">
    <text evidence="4">The sequence shown here is derived from an EMBL/GenBank/DDBJ whole genome shotgun (WGS) entry which is preliminary data.</text>
</comment>
<dbReference type="InterPro" id="IPR036775">
    <property type="entry name" value="DNA_pol_Y-fam_lit_finger_sf"/>
</dbReference>
<comment type="catalytic activity">
    <reaction evidence="2">
        <text>DNA(n) + a 2'-deoxyribonucleoside 5'-triphosphate = DNA(n+1) + diphosphate</text>
        <dbReference type="Rhea" id="RHEA:22508"/>
        <dbReference type="Rhea" id="RHEA-COMP:17339"/>
        <dbReference type="Rhea" id="RHEA-COMP:17340"/>
        <dbReference type="ChEBI" id="CHEBI:33019"/>
        <dbReference type="ChEBI" id="CHEBI:61560"/>
        <dbReference type="ChEBI" id="CHEBI:173112"/>
        <dbReference type="EC" id="2.7.7.7"/>
    </reaction>
</comment>
<dbReference type="PROSITE" id="PS50173">
    <property type="entry name" value="UMUC"/>
    <property type="match status" value="1"/>
</dbReference>
<keyword evidence="2" id="KW-0515">Mutator protein</keyword>
<dbReference type="Pfam" id="PF00817">
    <property type="entry name" value="IMS"/>
    <property type="match status" value="1"/>
</dbReference>
<dbReference type="InterPro" id="IPR022880">
    <property type="entry name" value="DNApol_IV"/>
</dbReference>
<evidence type="ECO:0000313" key="4">
    <source>
        <dbReference type="EMBL" id="MBP1889495.1"/>
    </source>
</evidence>
<dbReference type="PANTHER" id="PTHR11076:SF33">
    <property type="entry name" value="DNA POLYMERASE KAPPA"/>
    <property type="match status" value="1"/>
</dbReference>
<organism evidence="4 5">
    <name type="scientific">Clostridium moniliforme</name>
    <dbReference type="NCBI Taxonomy" id="39489"/>
    <lineage>
        <taxon>Bacteria</taxon>
        <taxon>Bacillati</taxon>
        <taxon>Bacillota</taxon>
        <taxon>Clostridia</taxon>
        <taxon>Eubacteriales</taxon>
        <taxon>Clostridiaceae</taxon>
        <taxon>Clostridium</taxon>
    </lineage>
</organism>
<reference evidence="4 5" key="1">
    <citation type="submission" date="2021-03" db="EMBL/GenBank/DDBJ databases">
        <title>Genomic Encyclopedia of Type Strains, Phase IV (KMG-IV): sequencing the most valuable type-strain genomes for metagenomic binning, comparative biology and taxonomic classification.</title>
        <authorList>
            <person name="Goeker M."/>
        </authorList>
    </citation>
    <scope>NUCLEOTIDE SEQUENCE [LARGE SCALE GENOMIC DNA]</scope>
    <source>
        <strain evidence="4 5">DSM 3984</strain>
    </source>
</reference>
<evidence type="ECO:0000256" key="2">
    <source>
        <dbReference type="HAMAP-Rule" id="MF_01113"/>
    </source>
</evidence>
<name>A0ABS4EZS9_9CLOT</name>
<dbReference type="Proteomes" id="UP000783390">
    <property type="component" value="Unassembled WGS sequence"/>
</dbReference>
<dbReference type="Pfam" id="PF11799">
    <property type="entry name" value="IMS_C"/>
    <property type="match status" value="1"/>
</dbReference>
<dbReference type="SUPFAM" id="SSF100879">
    <property type="entry name" value="Lesion bypass DNA polymerase (Y-family), little finger domain"/>
    <property type="match status" value="1"/>
</dbReference>
<dbReference type="InterPro" id="IPR043502">
    <property type="entry name" value="DNA/RNA_pol_sf"/>
</dbReference>
<proteinExistence type="inferred from homology"/>
<dbReference type="NCBIfam" id="NF002677">
    <property type="entry name" value="PRK02406.1"/>
    <property type="match status" value="1"/>
</dbReference>
<comment type="function">
    <text evidence="2">Poorly processive, error-prone DNA polymerase involved in untargeted mutagenesis. Copies undamaged DNA at stalled replication forks, which arise in vivo from mismatched or misaligned primer ends. These misaligned primers can be extended by PolIV. Exhibits no 3'-5' exonuclease (proofreading) activity. May be involved in translesional synthesis, in conjunction with the beta clamp from PolIII.</text>
</comment>
<dbReference type="PANTHER" id="PTHR11076">
    <property type="entry name" value="DNA REPAIR POLYMERASE UMUC / TRANSFERASE FAMILY MEMBER"/>
    <property type="match status" value="1"/>
</dbReference>
<dbReference type="InterPro" id="IPR001126">
    <property type="entry name" value="UmuC"/>
</dbReference>
<feature type="binding site" evidence="2">
    <location>
        <position position="103"/>
    </location>
    <ligand>
        <name>Mg(2+)</name>
        <dbReference type="ChEBI" id="CHEBI:18420"/>
    </ligand>
</feature>
<keyword evidence="2" id="KW-0234">DNA repair</keyword>
<accession>A0ABS4EZS9</accession>
<dbReference type="EMBL" id="JAGGJZ010000002">
    <property type="protein sequence ID" value="MBP1889495.1"/>
    <property type="molecule type" value="Genomic_DNA"/>
</dbReference>
<keyword evidence="2" id="KW-0235">DNA replication</keyword>
<evidence type="ECO:0000313" key="5">
    <source>
        <dbReference type="Proteomes" id="UP000783390"/>
    </source>
</evidence>
<dbReference type="HAMAP" id="MF_01113">
    <property type="entry name" value="DNApol_IV"/>
    <property type="match status" value="1"/>
</dbReference>
<keyword evidence="2" id="KW-0227">DNA damage</keyword>
<keyword evidence="2" id="KW-0238">DNA-binding</keyword>
<feature type="active site" evidence="2">
    <location>
        <position position="104"/>
    </location>
</feature>
<keyword evidence="5" id="KW-1185">Reference proteome</keyword>
<comment type="cofactor">
    <cofactor evidence="2">
        <name>Mg(2+)</name>
        <dbReference type="ChEBI" id="CHEBI:18420"/>
    </cofactor>
    <text evidence="2">Binds 2 magnesium ions per subunit.</text>
</comment>
<keyword evidence="2 4" id="KW-0808">Transferase</keyword>
<sequence>MEKVILHVDMDAFFASVEQMDNKNLKGKPVVVGGVSERGVVSTCSYEARKYGIHSAMPVFIARQKCPNAIFVKVRHFRYREISNRIFEIFKEVTPLVEPLSIDEAYLDLSEGNIKDGKKAAYYIKKRVFKEFGLTLSIGISYNKFLAKLASDWNKPNGIMIINKDMIPEILFPLSISKIYGLGDKSVKKLNNMGLFTVEDIYPLSKEFFYEYLGKQGIEVYERIRGVDRRKVTILRDRKSIGKERTLKRDTSDKEELLEYLEDFSKSISSILLEKEKIARTITLKYKTSSFESHTRSRTLNDYISKWDDIFKIAKEILSEESFKENIRLIGLSVSSFKEILEEEQISLF</sequence>
<feature type="domain" description="UmuC" evidence="3">
    <location>
        <begin position="5"/>
        <end position="183"/>
    </location>
</feature>
<dbReference type="Gene3D" id="3.30.1490.100">
    <property type="entry name" value="DNA polymerase, Y-family, little finger domain"/>
    <property type="match status" value="1"/>
</dbReference>
<evidence type="ECO:0000256" key="1">
    <source>
        <dbReference type="ARBA" id="ARBA00010945"/>
    </source>
</evidence>
<keyword evidence="2" id="KW-0239">DNA-directed DNA polymerase</keyword>
<dbReference type="RefSeq" id="WP_209796189.1">
    <property type="nucleotide sequence ID" value="NZ_JAGGJZ010000002.1"/>
</dbReference>
<feature type="site" description="Substrate discrimination" evidence="2">
    <location>
        <position position="14"/>
    </location>
</feature>
<dbReference type="InterPro" id="IPR050116">
    <property type="entry name" value="DNA_polymerase-Y"/>
</dbReference>